<geneLocation type="plasmid" evidence="2">
    <name>pQBR57</name>
</geneLocation>
<reference evidence="2" key="1">
    <citation type="submission" date="2014-12" db="EMBL/GenBank/DDBJ databases">
        <authorList>
            <person name="Hall J."/>
        </authorList>
    </citation>
    <scope>NUCLEOTIDE SEQUENCE [LARGE SCALE GENOMIC DNA]</scope>
    <source>
        <strain evidence="2">SBW25</strain>
        <plasmid evidence="2">pQBR57</plasmid>
    </source>
</reference>
<evidence type="ECO:0000256" key="1">
    <source>
        <dbReference type="SAM" id="MobiDB-lite"/>
    </source>
</evidence>
<reference evidence="2" key="2">
    <citation type="submission" date="2015-06" db="EMBL/GenBank/DDBJ databases">
        <title>Environmentally co-occuring mercury resistance plasmids are genetically and phenotypically diverse and confer variable context-dependent fitness effects.</title>
        <authorList>
            <person name="Hall J.P.J."/>
            <person name="Harrison E."/>
            <person name="Lilley A.K."/>
            <person name="Paterson S."/>
            <person name="Spiers A.J."/>
            <person name="Brockhurst M.A."/>
        </authorList>
    </citation>
    <scope>NUCLEOTIDE SEQUENCE [LARGE SCALE GENOMIC DNA]</scope>
    <source>
        <strain evidence="2">SBW25</strain>
        <plasmid evidence="2">pQBR57</plasmid>
    </source>
</reference>
<gene>
    <name evidence="2" type="ORF">PQBR57_0255</name>
</gene>
<keyword evidence="2" id="KW-0614">Plasmid</keyword>
<sequence>MDRSKSKNQASGERSRIKSVHYDMSSHKHRQLPACEVGAQQ</sequence>
<protein>
    <submittedName>
        <fullName evidence="2">Uncharacterized protein</fullName>
    </submittedName>
</protein>
<feature type="region of interest" description="Disordered" evidence="1">
    <location>
        <begin position="1"/>
        <end position="41"/>
    </location>
</feature>
<name>A0A0G4E5B7_PSEFS</name>
<dbReference type="AlphaFoldDB" id="A0A0G4E5B7"/>
<dbReference type="EMBL" id="LN713926">
    <property type="protein sequence ID" value="CEK42208.1"/>
    <property type="molecule type" value="Genomic_DNA"/>
</dbReference>
<accession>A0A0G4E5B7</accession>
<organism evidence="2">
    <name type="scientific">Pseudomonas fluorescens (strain SBW25)</name>
    <dbReference type="NCBI Taxonomy" id="216595"/>
    <lineage>
        <taxon>Bacteria</taxon>
        <taxon>Pseudomonadati</taxon>
        <taxon>Pseudomonadota</taxon>
        <taxon>Gammaproteobacteria</taxon>
        <taxon>Pseudomonadales</taxon>
        <taxon>Pseudomonadaceae</taxon>
        <taxon>Pseudomonas</taxon>
    </lineage>
</organism>
<proteinExistence type="predicted"/>
<feature type="compositionally biased region" description="Basic and acidic residues" evidence="1">
    <location>
        <begin position="13"/>
        <end position="26"/>
    </location>
</feature>
<evidence type="ECO:0000313" key="2">
    <source>
        <dbReference type="EMBL" id="CEK42208.1"/>
    </source>
</evidence>